<dbReference type="InterPro" id="IPR020845">
    <property type="entry name" value="AMP-binding_CS"/>
</dbReference>
<name>A0ABW7YEU5_STRCE</name>
<evidence type="ECO:0000259" key="2">
    <source>
        <dbReference type="Pfam" id="PF00501"/>
    </source>
</evidence>
<protein>
    <submittedName>
        <fullName evidence="3">AMP-binding protein</fullName>
    </submittedName>
</protein>
<feature type="domain" description="AMP-dependent synthetase/ligase" evidence="2">
    <location>
        <begin position="51"/>
        <end position="401"/>
    </location>
</feature>
<keyword evidence="4" id="KW-1185">Reference proteome</keyword>
<gene>
    <name evidence="3" type="ORF">ACIA8P_41035</name>
</gene>
<evidence type="ECO:0000313" key="4">
    <source>
        <dbReference type="Proteomes" id="UP001612415"/>
    </source>
</evidence>
<reference evidence="3 4" key="1">
    <citation type="submission" date="2024-10" db="EMBL/GenBank/DDBJ databases">
        <title>The Natural Products Discovery Center: Release of the First 8490 Sequenced Strains for Exploring Actinobacteria Biosynthetic Diversity.</title>
        <authorList>
            <person name="Kalkreuter E."/>
            <person name="Kautsar S.A."/>
            <person name="Yang D."/>
            <person name="Bader C.D."/>
            <person name="Teijaro C.N."/>
            <person name="Fluegel L."/>
            <person name="Davis C.M."/>
            <person name="Simpson J.R."/>
            <person name="Lauterbach L."/>
            <person name="Steele A.D."/>
            <person name="Gui C."/>
            <person name="Meng S."/>
            <person name="Li G."/>
            <person name="Viehrig K."/>
            <person name="Ye F."/>
            <person name="Su P."/>
            <person name="Kiefer A.F."/>
            <person name="Nichols A."/>
            <person name="Cepeda A.J."/>
            <person name="Yan W."/>
            <person name="Fan B."/>
            <person name="Jiang Y."/>
            <person name="Adhikari A."/>
            <person name="Zheng C.-J."/>
            <person name="Schuster L."/>
            <person name="Cowan T.M."/>
            <person name="Smanski M.J."/>
            <person name="Chevrette M.G."/>
            <person name="De Carvalho L.P.S."/>
            <person name="Shen B."/>
        </authorList>
    </citation>
    <scope>NUCLEOTIDE SEQUENCE [LARGE SCALE GENOMIC DNA]</scope>
    <source>
        <strain evidence="3 4">NPDC051599</strain>
    </source>
</reference>
<dbReference type="PANTHER" id="PTHR43201:SF8">
    <property type="entry name" value="ACYL-COA SYNTHETASE FAMILY MEMBER 3"/>
    <property type="match status" value="1"/>
</dbReference>
<dbReference type="InterPro" id="IPR000873">
    <property type="entry name" value="AMP-dep_synth/lig_dom"/>
</dbReference>
<dbReference type="PANTHER" id="PTHR43201">
    <property type="entry name" value="ACYL-COA SYNTHETASE"/>
    <property type="match status" value="1"/>
</dbReference>
<evidence type="ECO:0000313" key="3">
    <source>
        <dbReference type="EMBL" id="MFI5680922.1"/>
    </source>
</evidence>
<organism evidence="3 4">
    <name type="scientific">Streptomyces cellulosae</name>
    <dbReference type="NCBI Taxonomy" id="1968"/>
    <lineage>
        <taxon>Bacteria</taxon>
        <taxon>Bacillati</taxon>
        <taxon>Actinomycetota</taxon>
        <taxon>Actinomycetes</taxon>
        <taxon>Kitasatosporales</taxon>
        <taxon>Streptomycetaceae</taxon>
        <taxon>Streptomyces</taxon>
    </lineage>
</organism>
<comment type="caution">
    <text evidence="3">The sequence shown here is derived from an EMBL/GenBank/DDBJ whole genome shotgun (WGS) entry which is preliminary data.</text>
</comment>
<dbReference type="PROSITE" id="PS00455">
    <property type="entry name" value="AMP_BINDING"/>
    <property type="match status" value="1"/>
</dbReference>
<sequence>MPWPERTPTAGPLGVTAGPLIEEHVGAALADPAAQELPLVEVLGADGKVAVRYTYRQTARAVAALRFLLDRWPARDEQLKVGVAMGNTPAFLVADLALIQHRAVEVPVPLAFSAEQAAGLLEGIDVLLTDQAGWDRLEQWSAQRPVVPGDCGHLLVDVEELLEAPAPAHFLRPAPAAPSGADWICKVIHTSGTTSRPKGVRIRSAGVRSLVDSLHHEMPAGAYSRYLSLVPFSLLIEQVTAVYLVLADRGTTVLLPPSAPLVGTSATAPAQVLPYLAPAAPSALVVTPALAEVLATEAERLAIDRAADPAATAEALFGRAPAPLVCCGGAPITPQVLHRLEAHGITVYEGYGLSENSSVVCWNTPSARRVGTVGRPLPHVAVRLADDGELLVRSASLFAGYSRTDPSSCALDDDGWLHTGDLATVDEDGYVRIVGRKKNVIITASGRNVAPEWVEASYTTLPFVRAVAVCGDGLTALRGLFLVEPGTDPDQAVREITAHGERHLSAVERVHEPRVLTADEELYLRFFTVTGRPRRPVIAGLLSEAAAPELPAAAA</sequence>
<dbReference type="InterPro" id="IPR042099">
    <property type="entry name" value="ANL_N_sf"/>
</dbReference>
<comment type="similarity">
    <text evidence="1">Belongs to the ATP-dependent AMP-binding enzyme family.</text>
</comment>
<dbReference type="EMBL" id="JBITDC010000024">
    <property type="protein sequence ID" value="MFI5680922.1"/>
    <property type="molecule type" value="Genomic_DNA"/>
</dbReference>
<dbReference type="SUPFAM" id="SSF56801">
    <property type="entry name" value="Acetyl-CoA synthetase-like"/>
    <property type="match status" value="1"/>
</dbReference>
<dbReference type="Pfam" id="PF00501">
    <property type="entry name" value="AMP-binding"/>
    <property type="match status" value="1"/>
</dbReference>
<dbReference type="Proteomes" id="UP001612415">
    <property type="component" value="Unassembled WGS sequence"/>
</dbReference>
<evidence type="ECO:0000256" key="1">
    <source>
        <dbReference type="ARBA" id="ARBA00006432"/>
    </source>
</evidence>
<dbReference type="RefSeq" id="WP_398661281.1">
    <property type="nucleotide sequence ID" value="NZ_JBITDC010000024.1"/>
</dbReference>
<proteinExistence type="inferred from homology"/>
<dbReference type="Gene3D" id="3.40.50.12780">
    <property type="entry name" value="N-terminal domain of ligase-like"/>
    <property type="match status" value="1"/>
</dbReference>
<accession>A0ABW7YEU5</accession>